<dbReference type="InterPro" id="IPR001667">
    <property type="entry name" value="DDH_dom"/>
</dbReference>
<dbReference type="PANTHER" id="PTHR47618">
    <property type="entry name" value="BIFUNCTIONAL OLIGORIBONUCLEASE AND PAP PHOSPHATASE NRNA"/>
    <property type="match status" value="1"/>
</dbReference>
<evidence type="ECO:0000313" key="4">
    <source>
        <dbReference type="EMBL" id="PQM52478.1"/>
    </source>
</evidence>
<dbReference type="Gene3D" id="3.90.1640.10">
    <property type="entry name" value="inorganic pyrophosphatase (n-terminal core)"/>
    <property type="match status" value="1"/>
</dbReference>
<organism evidence="4 5">
    <name type="scientific">Mycolicibacter virginiensis</name>
    <dbReference type="NCBI Taxonomy" id="1795032"/>
    <lineage>
        <taxon>Bacteria</taxon>
        <taxon>Bacillati</taxon>
        <taxon>Actinomycetota</taxon>
        <taxon>Actinomycetes</taxon>
        <taxon>Mycobacteriales</taxon>
        <taxon>Mycobacteriaceae</taxon>
        <taxon>Mycolicibacter</taxon>
    </lineage>
</organism>
<evidence type="ECO:0000259" key="3">
    <source>
        <dbReference type="Pfam" id="PF02272"/>
    </source>
</evidence>
<proteinExistence type="predicted"/>
<evidence type="ECO:0000256" key="1">
    <source>
        <dbReference type="SAM" id="MobiDB-lite"/>
    </source>
</evidence>
<dbReference type="SUPFAM" id="SSF64182">
    <property type="entry name" value="DHH phosphoesterases"/>
    <property type="match status" value="1"/>
</dbReference>
<dbReference type="AlphaFoldDB" id="A0A9X7NYX5"/>
<accession>A0A9X7NYX5</accession>
<dbReference type="Gene3D" id="3.10.310.30">
    <property type="match status" value="1"/>
</dbReference>
<protein>
    <submittedName>
        <fullName evidence="4">Bifunctional oligoribonuclease/PAP phosphatase NrnA</fullName>
    </submittedName>
</protein>
<evidence type="ECO:0000259" key="2">
    <source>
        <dbReference type="Pfam" id="PF01368"/>
    </source>
</evidence>
<reference evidence="4 5" key="1">
    <citation type="submission" date="2018-02" db="EMBL/GenBank/DDBJ databases">
        <title>Draft genome sequence of Mycobacterium virginiense isolated from mud of a swine farm in Japan.</title>
        <authorList>
            <person name="Ohya K."/>
        </authorList>
    </citation>
    <scope>NUCLEOTIDE SEQUENCE [LARGE SCALE GENOMIC DNA]</scope>
    <source>
        <strain evidence="4 5">GF75</strain>
    </source>
</reference>
<evidence type="ECO:0000313" key="5">
    <source>
        <dbReference type="Proteomes" id="UP000237911"/>
    </source>
</evidence>
<gene>
    <name evidence="4" type="ORF">C5U48_09855</name>
</gene>
<dbReference type="Pfam" id="PF02272">
    <property type="entry name" value="DHHA1"/>
    <property type="match status" value="1"/>
</dbReference>
<comment type="caution">
    <text evidence="4">The sequence shown here is derived from an EMBL/GenBank/DDBJ whole genome shotgun (WGS) entry which is preliminary data.</text>
</comment>
<dbReference type="PANTHER" id="PTHR47618:SF1">
    <property type="entry name" value="BIFUNCTIONAL OLIGORIBONUCLEASE AND PAP PHOSPHATASE NRNA"/>
    <property type="match status" value="1"/>
</dbReference>
<sequence length="349" mass="36123">MPTRIARRLDKRAPTAAVTVTSRATDPLPTGRRVDAAGAVELLAGASTLAVICHVHPDADTIGAGLALASVLRRRGKAVEVSFARPAVLPQSLQSLPGGELLVGAEVMRRDVDLVVTVDVSSPDRLGELGQLAFGRELLVIDHHASNQFFGTANYVDASADSTTMMVAELIDAWGEAIDADVAHCLYAGLATDTGSFRWASPRAHRLAARLVEAGVDNAAVARAVMDTHPFGWLTMLSRVLAGARLLPDAAGGLGLVYAVVDHAEWTAARPEEVESIVDIVRTTAQAEVAAVFKETAPGCWAVSMRAKSAVDLSAVAVAFGGGGHRLAAGYTVTGTAADVVAALVAGLG</sequence>
<dbReference type="EMBL" id="PUEV01000048">
    <property type="protein sequence ID" value="PQM52478.1"/>
    <property type="molecule type" value="Genomic_DNA"/>
</dbReference>
<dbReference type="InterPro" id="IPR051319">
    <property type="entry name" value="Oligoribo/pAp-PDE_c-di-AMP_PDE"/>
</dbReference>
<dbReference type="InterPro" id="IPR003156">
    <property type="entry name" value="DHHA1_dom"/>
</dbReference>
<dbReference type="GO" id="GO:0003676">
    <property type="term" value="F:nucleic acid binding"/>
    <property type="evidence" value="ECO:0007669"/>
    <property type="project" value="InterPro"/>
</dbReference>
<feature type="domain" description="DDH" evidence="2">
    <location>
        <begin position="50"/>
        <end position="189"/>
    </location>
</feature>
<dbReference type="Proteomes" id="UP000237911">
    <property type="component" value="Unassembled WGS sequence"/>
</dbReference>
<dbReference type="InterPro" id="IPR038763">
    <property type="entry name" value="DHH_sf"/>
</dbReference>
<dbReference type="Pfam" id="PF01368">
    <property type="entry name" value="DHH"/>
    <property type="match status" value="1"/>
</dbReference>
<feature type="domain" description="DHHA1" evidence="3">
    <location>
        <begin position="268"/>
        <end position="335"/>
    </location>
</feature>
<keyword evidence="5" id="KW-1185">Reference proteome</keyword>
<dbReference type="RefSeq" id="WP_082108278.1">
    <property type="nucleotide sequence ID" value="NZ_PUEV01000048.1"/>
</dbReference>
<feature type="region of interest" description="Disordered" evidence="1">
    <location>
        <begin position="1"/>
        <end position="29"/>
    </location>
</feature>
<name>A0A9X7NYX5_9MYCO</name>